<evidence type="ECO:0000313" key="4">
    <source>
        <dbReference type="Proteomes" id="UP000241769"/>
    </source>
</evidence>
<keyword evidence="2" id="KW-0472">Membrane</keyword>
<name>A0A2P6NNU2_9EUKA</name>
<proteinExistence type="predicted"/>
<dbReference type="AlphaFoldDB" id="A0A2P6NNU2"/>
<keyword evidence="2" id="KW-0812">Transmembrane</keyword>
<feature type="region of interest" description="Disordered" evidence="1">
    <location>
        <begin position="417"/>
        <end position="456"/>
    </location>
</feature>
<dbReference type="Proteomes" id="UP000241769">
    <property type="component" value="Unassembled WGS sequence"/>
</dbReference>
<accession>A0A2P6NNU2</accession>
<feature type="transmembrane region" description="Helical" evidence="2">
    <location>
        <begin position="394"/>
        <end position="411"/>
    </location>
</feature>
<gene>
    <name evidence="3" type="ORF">PROFUN_06418</name>
</gene>
<keyword evidence="2" id="KW-1133">Transmembrane helix</keyword>
<keyword evidence="4" id="KW-1185">Reference proteome</keyword>
<feature type="compositionally biased region" description="Basic and acidic residues" evidence="1">
    <location>
        <begin position="417"/>
        <end position="435"/>
    </location>
</feature>
<evidence type="ECO:0000256" key="1">
    <source>
        <dbReference type="SAM" id="MobiDB-lite"/>
    </source>
</evidence>
<feature type="compositionally biased region" description="Acidic residues" evidence="1">
    <location>
        <begin position="436"/>
        <end position="456"/>
    </location>
</feature>
<feature type="transmembrane region" description="Helical" evidence="2">
    <location>
        <begin position="352"/>
        <end position="374"/>
    </location>
</feature>
<comment type="caution">
    <text evidence="3">The sequence shown here is derived from an EMBL/GenBank/DDBJ whole genome shotgun (WGS) entry which is preliminary data.</text>
</comment>
<evidence type="ECO:0000313" key="3">
    <source>
        <dbReference type="EMBL" id="PRP85629.1"/>
    </source>
</evidence>
<reference evidence="3 4" key="1">
    <citation type="journal article" date="2018" name="Genome Biol. Evol.">
        <title>Multiple Roots of Fruiting Body Formation in Amoebozoa.</title>
        <authorList>
            <person name="Hillmann F."/>
            <person name="Forbes G."/>
            <person name="Novohradska S."/>
            <person name="Ferling I."/>
            <person name="Riege K."/>
            <person name="Groth M."/>
            <person name="Westermann M."/>
            <person name="Marz M."/>
            <person name="Spaller T."/>
            <person name="Winckler T."/>
            <person name="Schaap P."/>
            <person name="Glockner G."/>
        </authorList>
    </citation>
    <scope>NUCLEOTIDE SEQUENCE [LARGE SCALE GENOMIC DNA]</scope>
    <source>
        <strain evidence="3 4">Jena</strain>
    </source>
</reference>
<sequence length="456" mass="52291">MPKNTTVEDRLDEFHHFHHEYVRERYGAAIVPGQRMHLPQYQKGKLFMIGVGSSYEQNITLQLFTADGSLLTSSLNTTNYDEIMRKMTEDPKIEVSWENVTVLSSPQPGSPFHYHNDIDVKTPSHPMGGPMYSTFLSSFSDRSTATPSLMDLFMMRVGLQQWRSPRRVIVSSSFVMYWNRLSVNIHLDPHNETRYNTTGKPILRSNLFGIMDSVIYGTYIHLHVSTEVPLYMQSQVYETLDKLRDALKKDEKENTCSELINCTIWTPVSEAIEMRGVDINQVLEAVRRQREVMERLEKDRGTTPFSMLQHILPIAFTVRKHLRSSEHVPFYFTQCIGSQTYPLPILVMISNVLLGGTLIALVVAVGLLSIAIYFISSSLCWLLYRRGSDPLSGYPFLTFVPIQIHLLCLRWPRRRNERAGRDESDVGEIEHRSAEEGTEEGEMTEEAEVTEGTENE</sequence>
<dbReference type="EMBL" id="MDYQ01000042">
    <property type="protein sequence ID" value="PRP85629.1"/>
    <property type="molecule type" value="Genomic_DNA"/>
</dbReference>
<evidence type="ECO:0000256" key="2">
    <source>
        <dbReference type="SAM" id="Phobius"/>
    </source>
</evidence>
<organism evidence="3 4">
    <name type="scientific">Planoprotostelium fungivorum</name>
    <dbReference type="NCBI Taxonomy" id="1890364"/>
    <lineage>
        <taxon>Eukaryota</taxon>
        <taxon>Amoebozoa</taxon>
        <taxon>Evosea</taxon>
        <taxon>Variosea</taxon>
        <taxon>Cavosteliida</taxon>
        <taxon>Cavosteliaceae</taxon>
        <taxon>Planoprotostelium</taxon>
    </lineage>
</organism>
<protein>
    <submittedName>
        <fullName evidence="3">Uncharacterized protein</fullName>
    </submittedName>
</protein>
<dbReference type="InParanoid" id="A0A2P6NNU2"/>